<proteinExistence type="predicted"/>
<name>A0A9P9EJW9_9PLEO</name>
<feature type="transmembrane region" description="Helical" evidence="1">
    <location>
        <begin position="109"/>
        <end position="127"/>
    </location>
</feature>
<sequence>MSTRVAISGNRIVGLYLLATSRPLGIFWETLEMGLWISRFFPSCDLSSLIVSLYIFSLRCLVSSANEVTIYATHVDALPNPFLLMRNRSFCLAVCLLVSGVRARFGACLNFVHLPLVVFFFACRLWMGMN</sequence>
<keyword evidence="1" id="KW-0812">Transmembrane</keyword>
<dbReference type="AlphaFoldDB" id="A0A9P9EJW9"/>
<evidence type="ECO:0000313" key="3">
    <source>
        <dbReference type="Proteomes" id="UP000700596"/>
    </source>
</evidence>
<comment type="caution">
    <text evidence="2">The sequence shown here is derived from an EMBL/GenBank/DDBJ whole genome shotgun (WGS) entry which is preliminary data.</text>
</comment>
<gene>
    <name evidence="2" type="ORF">B0J11DRAFT_37109</name>
</gene>
<protein>
    <submittedName>
        <fullName evidence="2">Uncharacterized protein</fullName>
    </submittedName>
</protein>
<evidence type="ECO:0000313" key="2">
    <source>
        <dbReference type="EMBL" id="KAH7139195.1"/>
    </source>
</evidence>
<dbReference type="EMBL" id="JAGMWT010000001">
    <property type="protein sequence ID" value="KAH7139195.1"/>
    <property type="molecule type" value="Genomic_DNA"/>
</dbReference>
<accession>A0A9P9EJW9</accession>
<keyword evidence="1" id="KW-0472">Membrane</keyword>
<reference evidence="2" key="1">
    <citation type="journal article" date="2021" name="Nat. Commun.">
        <title>Genetic determinants of endophytism in the Arabidopsis root mycobiome.</title>
        <authorList>
            <person name="Mesny F."/>
            <person name="Miyauchi S."/>
            <person name="Thiergart T."/>
            <person name="Pickel B."/>
            <person name="Atanasova L."/>
            <person name="Karlsson M."/>
            <person name="Huettel B."/>
            <person name="Barry K.W."/>
            <person name="Haridas S."/>
            <person name="Chen C."/>
            <person name="Bauer D."/>
            <person name="Andreopoulos W."/>
            <person name="Pangilinan J."/>
            <person name="LaButti K."/>
            <person name="Riley R."/>
            <person name="Lipzen A."/>
            <person name="Clum A."/>
            <person name="Drula E."/>
            <person name="Henrissat B."/>
            <person name="Kohler A."/>
            <person name="Grigoriev I.V."/>
            <person name="Martin F.M."/>
            <person name="Hacquard S."/>
        </authorList>
    </citation>
    <scope>NUCLEOTIDE SEQUENCE</scope>
    <source>
        <strain evidence="2">MPI-CAGE-CH-0243</strain>
    </source>
</reference>
<feature type="transmembrane region" description="Helical" evidence="1">
    <location>
        <begin position="40"/>
        <end position="62"/>
    </location>
</feature>
<keyword evidence="1" id="KW-1133">Transmembrane helix</keyword>
<organism evidence="2 3">
    <name type="scientific">Dendryphion nanum</name>
    <dbReference type="NCBI Taxonomy" id="256645"/>
    <lineage>
        <taxon>Eukaryota</taxon>
        <taxon>Fungi</taxon>
        <taxon>Dikarya</taxon>
        <taxon>Ascomycota</taxon>
        <taxon>Pezizomycotina</taxon>
        <taxon>Dothideomycetes</taxon>
        <taxon>Pleosporomycetidae</taxon>
        <taxon>Pleosporales</taxon>
        <taxon>Torulaceae</taxon>
        <taxon>Dendryphion</taxon>
    </lineage>
</organism>
<dbReference type="Proteomes" id="UP000700596">
    <property type="component" value="Unassembled WGS sequence"/>
</dbReference>
<feature type="transmembrane region" description="Helical" evidence="1">
    <location>
        <begin position="12"/>
        <end position="28"/>
    </location>
</feature>
<keyword evidence="3" id="KW-1185">Reference proteome</keyword>
<evidence type="ECO:0000256" key="1">
    <source>
        <dbReference type="SAM" id="Phobius"/>
    </source>
</evidence>